<accession>A0A3L6KSW4</accession>
<sequence>MSAVATDPSVPTGKSESEALVAQRECTWKVVKAGEGLERQQTWEKSSTHESTGCPTLPTVRSASQGGKEVEDTMSSSRRLRWGHLSNASVPALESAAPKAGLEEQAHASEVKKPAVPYRISPSGIPVERYRQKLEECASLHHQLQEMVSTHCVTQEQLCGVRAECDCLKNEIVRLRDLLATTTSELGIQQQHVVELERENLKLREELREKQVEGMTSQRKMNYILSNSTVSPQGGGVATYTRYSPRPSPATVVLPVTPTLMVQPGLTGAKNVLDAVELYVRECFRTNVLPHVELIHSLYDGGRLAAVDPPLTHAQLKALQRVLADVKWEVEVSGIPVETYVSRKPRLQGRSQRLKDPDMSYPLWFNKLETLTFRSESWRTCLGLIVEIVRSLKSARYLELFGISDASTMQQLAETLIMEQHVEALSLPEVELDDEGLITLFTLITRRDHLGSPNTNWETCDNENQALQESDPAAASEAAPNDAQTENKESASPEAGAALTPVGKSSPTKTLWFGVRCLDLSRCKVTDPTNVFSLFRCPVLEVLVLPPSNQLGDVHLRGILEGCPHLHTIDISGNTALTTACVKYIGRHGTIKVLRLENCPGIDQLDLPNVEVLFSSLSYVIKLHAPELRRLPVPVVHSRVLFNFKAPRLREITLKGIVVDRGTLDSLKETAGEDSACEPKLARSVLSSCDKSAYSDGQKQSTAATMQLLCAGFIDCTFTAESEVREFTKKQKALLRFSLHGCKGVVDANLTRLPATLMDLDVSDAARLTNRGLEIIATTLPQLIRLNLKNAGPQISNEGIRLLRGLVNLEVLNLLRLPQILPEVVSAVANDLPWLRKLYHETAVVGPRSVVAATSAPVHLDVLREDDEDTTRNAVGECAKELLQLRNETALAFWMDAQLPKPTSLIPPRTAAADSIDLNAPNPPLTANTTFYEAACRKLSRSGNGSAFGSQRRAITPRNADAAANQNEESEKVNVLVVSSGDDSPLMASMSGGVEGVNADCGDVDDKSFSTAPDQLRAMENALDEKNRLVIEKKPLGPWDEEDLVEKHRRIA</sequence>
<dbReference type="PANTHER" id="PTHR13318">
    <property type="entry name" value="PARTNER OF PAIRED, ISOFORM B-RELATED"/>
    <property type="match status" value="1"/>
</dbReference>
<proteinExistence type="predicted"/>
<dbReference type="InterPro" id="IPR032675">
    <property type="entry name" value="LRR_dom_sf"/>
</dbReference>
<feature type="compositionally biased region" description="Basic and acidic residues" evidence="2">
    <location>
        <begin position="35"/>
        <end position="48"/>
    </location>
</feature>
<feature type="region of interest" description="Disordered" evidence="2">
    <location>
        <begin position="96"/>
        <end position="115"/>
    </location>
</feature>
<dbReference type="Gene3D" id="3.80.10.10">
    <property type="entry name" value="Ribonuclease Inhibitor"/>
    <property type="match status" value="2"/>
</dbReference>
<dbReference type="SUPFAM" id="SSF52047">
    <property type="entry name" value="RNI-like"/>
    <property type="match status" value="1"/>
</dbReference>
<dbReference type="Proteomes" id="UP000266743">
    <property type="component" value="Chromosome 11"/>
</dbReference>
<name>A0A3L6KSW4_9TRYP</name>
<evidence type="ECO:0000256" key="2">
    <source>
        <dbReference type="SAM" id="MobiDB-lite"/>
    </source>
</evidence>
<feature type="compositionally biased region" description="Polar residues" evidence="2">
    <location>
        <begin position="49"/>
        <end position="65"/>
    </location>
</feature>
<feature type="region of interest" description="Disordered" evidence="2">
    <location>
        <begin position="1"/>
        <end position="20"/>
    </location>
</feature>
<dbReference type="FunFam" id="3.80.10.10:FF:001052">
    <property type="entry name" value="Putative leucine-rich repeat protein"/>
    <property type="match status" value="1"/>
</dbReference>
<dbReference type="PANTHER" id="PTHR13318:SF190">
    <property type="entry name" value="PARTNER OF PAIRED, ISOFORM B"/>
    <property type="match status" value="1"/>
</dbReference>
<organism evidence="3">
    <name type="scientific">Trypanosoma brucei equiperdum</name>
    <dbReference type="NCBI Taxonomy" id="630700"/>
    <lineage>
        <taxon>Eukaryota</taxon>
        <taxon>Discoba</taxon>
        <taxon>Euglenozoa</taxon>
        <taxon>Kinetoplastea</taxon>
        <taxon>Metakinetoplastina</taxon>
        <taxon>Trypanosomatida</taxon>
        <taxon>Trypanosomatidae</taxon>
        <taxon>Trypanosoma</taxon>
    </lineage>
</organism>
<dbReference type="AlphaFoldDB" id="A0A3L6KSW4"/>
<gene>
    <name evidence="3" type="ORF">DPX39_110102800</name>
</gene>
<feature type="compositionally biased region" description="Basic and acidic residues" evidence="2">
    <location>
        <begin position="101"/>
        <end position="113"/>
    </location>
</feature>
<feature type="coiled-coil region" evidence="1">
    <location>
        <begin position="127"/>
        <end position="213"/>
    </location>
</feature>
<feature type="region of interest" description="Disordered" evidence="2">
    <location>
        <begin position="467"/>
        <end position="504"/>
    </location>
</feature>
<evidence type="ECO:0000313" key="3">
    <source>
        <dbReference type="EMBL" id="RHW67579.1"/>
    </source>
</evidence>
<dbReference type="GO" id="GO:0031146">
    <property type="term" value="P:SCF-dependent proteasomal ubiquitin-dependent protein catabolic process"/>
    <property type="evidence" value="ECO:0007669"/>
    <property type="project" value="TreeGrafter"/>
</dbReference>
<evidence type="ECO:0000256" key="1">
    <source>
        <dbReference type="SAM" id="Coils"/>
    </source>
</evidence>
<feature type="region of interest" description="Disordered" evidence="2">
    <location>
        <begin position="943"/>
        <end position="968"/>
    </location>
</feature>
<dbReference type="EMBL" id="QSBY01000011">
    <property type="protein sequence ID" value="RHW67579.1"/>
    <property type="molecule type" value="Genomic_DNA"/>
</dbReference>
<dbReference type="GO" id="GO:0019005">
    <property type="term" value="C:SCF ubiquitin ligase complex"/>
    <property type="evidence" value="ECO:0007669"/>
    <property type="project" value="TreeGrafter"/>
</dbReference>
<feature type="compositionally biased region" description="Low complexity" evidence="2">
    <location>
        <begin position="468"/>
        <end position="484"/>
    </location>
</feature>
<keyword evidence="1" id="KW-0175">Coiled coil</keyword>
<reference evidence="3" key="1">
    <citation type="submission" date="2018-09" db="EMBL/GenBank/DDBJ databases">
        <title>whole genome sequence of T. equiperdum IVM-t1 strain.</title>
        <authorList>
            <person name="Suganuma K."/>
        </authorList>
    </citation>
    <scope>NUCLEOTIDE SEQUENCE [LARGE SCALE GENOMIC DNA]</scope>
    <source>
        <strain evidence="3">IVM-t1</strain>
    </source>
</reference>
<protein>
    <submittedName>
        <fullName evidence="3">Leucine-rich repeat protein (LRRP)</fullName>
    </submittedName>
</protein>
<comment type="caution">
    <text evidence="3">The sequence shown here is derived from an EMBL/GenBank/DDBJ whole genome shotgun (WGS) entry which is preliminary data.</text>
</comment>
<feature type="region of interest" description="Disordered" evidence="2">
    <location>
        <begin position="33"/>
        <end position="81"/>
    </location>
</feature>